<accession>A0ACC3BQA2</accession>
<protein>
    <submittedName>
        <fullName evidence="1">Uncharacterized protein</fullName>
    </submittedName>
</protein>
<proteinExistence type="predicted"/>
<keyword evidence="2" id="KW-1185">Reference proteome</keyword>
<dbReference type="EMBL" id="CM020618">
    <property type="protein sequence ID" value="KAK1860129.1"/>
    <property type="molecule type" value="Genomic_DNA"/>
</dbReference>
<comment type="caution">
    <text evidence="1">The sequence shown here is derived from an EMBL/GenBank/DDBJ whole genome shotgun (WGS) entry which is preliminary data.</text>
</comment>
<gene>
    <name evidence="1" type="ORF">I4F81_002718</name>
</gene>
<dbReference type="Proteomes" id="UP000798662">
    <property type="component" value="Chromosome 1"/>
</dbReference>
<sequence length="310" mass="31946">MITTAFALSVGATAARPRLVGVGTCLFRPRFGLVGTPLPSALRGRRGLFGAPPTPTPVIHPSTAVAVTAPVMAADDAPKRHVLVPISDGSEELEAVTIVDTLVRAGAAVTLASVSSSSTTVTCSRGVRLVADAPLGDVATPAGGWDLIAIPGGMPGASTLAASPRLAELLREQKAAGRWIGAICAAPAVVLAPLGLLAGGEAATCYPSADFLAALPNPVEDVFVVSDGRLVTSQGPGTALLFSLCCVEKLYGKVAAETLAAVMCEDPDEEWGWTPPGKTRALAQRRHCQPWLRKLQYSTTDFVRDYALSG</sequence>
<organism evidence="1 2">
    <name type="scientific">Pyropia yezoensis</name>
    <name type="common">Susabi-nori</name>
    <name type="synonym">Porphyra yezoensis</name>
    <dbReference type="NCBI Taxonomy" id="2788"/>
    <lineage>
        <taxon>Eukaryota</taxon>
        <taxon>Rhodophyta</taxon>
        <taxon>Bangiophyceae</taxon>
        <taxon>Bangiales</taxon>
        <taxon>Bangiaceae</taxon>
        <taxon>Pyropia</taxon>
    </lineage>
</organism>
<evidence type="ECO:0000313" key="2">
    <source>
        <dbReference type="Proteomes" id="UP000798662"/>
    </source>
</evidence>
<name>A0ACC3BQA2_PYRYE</name>
<reference evidence="1" key="1">
    <citation type="submission" date="2019-11" db="EMBL/GenBank/DDBJ databases">
        <title>Nori genome reveals adaptations in red seaweeds to the harsh intertidal environment.</title>
        <authorList>
            <person name="Wang D."/>
            <person name="Mao Y."/>
        </authorList>
    </citation>
    <scope>NUCLEOTIDE SEQUENCE</scope>
    <source>
        <tissue evidence="1">Gametophyte</tissue>
    </source>
</reference>
<evidence type="ECO:0000313" key="1">
    <source>
        <dbReference type="EMBL" id="KAK1860129.1"/>
    </source>
</evidence>